<dbReference type="Pfam" id="PF00486">
    <property type="entry name" value="Trans_reg_C"/>
    <property type="match status" value="1"/>
</dbReference>
<dbReference type="RefSeq" id="WP_396568751.1">
    <property type="nucleotide sequence ID" value="NZ_JBITRD010000001.1"/>
</dbReference>
<feature type="DNA-binding region" description="OmpR/PhoB-type" evidence="2">
    <location>
        <begin position="37"/>
        <end position="136"/>
    </location>
</feature>
<dbReference type="CDD" id="cd00383">
    <property type="entry name" value="trans_reg_C"/>
    <property type="match status" value="1"/>
</dbReference>
<dbReference type="InterPro" id="IPR036388">
    <property type="entry name" value="WH-like_DNA-bd_sf"/>
</dbReference>
<proteinExistence type="predicted"/>
<dbReference type="EMBL" id="JBITRD010000001">
    <property type="protein sequence ID" value="MFI7843986.1"/>
    <property type="molecule type" value="Genomic_DNA"/>
</dbReference>
<name>A0ABW8AUF4_9FIRM</name>
<gene>
    <name evidence="4" type="ORF">ACIF0M_00260</name>
</gene>
<dbReference type="SUPFAM" id="SSF46894">
    <property type="entry name" value="C-terminal effector domain of the bipartite response regulators"/>
    <property type="match status" value="1"/>
</dbReference>
<feature type="domain" description="OmpR/PhoB-type" evidence="3">
    <location>
        <begin position="37"/>
        <end position="136"/>
    </location>
</feature>
<dbReference type="Gene3D" id="1.10.10.10">
    <property type="entry name" value="Winged helix-like DNA-binding domain superfamily/Winged helix DNA-binding domain"/>
    <property type="match status" value="1"/>
</dbReference>
<sequence>MRKVVVVTFTDDEEDELNELLYFLNHKGRRDMKGSRGKVLDYEDLKINAVYRSVECRGEQVKLTNYEFEILYLLARNPGQVFSKEQIYTRVWKEPYYGAEDNVISLIRRIRKKIEPDSAKPQYILNVWGIGYKFNKDLVRYNL</sequence>
<organism evidence="4 5">
    <name type="scientific">Dorea amylophila</name>
    <dbReference type="NCBI Taxonomy" id="2981789"/>
    <lineage>
        <taxon>Bacteria</taxon>
        <taxon>Bacillati</taxon>
        <taxon>Bacillota</taxon>
        <taxon>Clostridia</taxon>
        <taxon>Lachnospirales</taxon>
        <taxon>Lachnospiraceae</taxon>
        <taxon>Dorea</taxon>
    </lineage>
</organism>
<keyword evidence="1 2" id="KW-0238">DNA-binding</keyword>
<dbReference type="InterPro" id="IPR039420">
    <property type="entry name" value="WalR-like"/>
</dbReference>
<evidence type="ECO:0000256" key="1">
    <source>
        <dbReference type="ARBA" id="ARBA00023125"/>
    </source>
</evidence>
<evidence type="ECO:0000313" key="5">
    <source>
        <dbReference type="Proteomes" id="UP001614216"/>
    </source>
</evidence>
<comment type="caution">
    <text evidence="4">The sequence shown here is derived from an EMBL/GenBank/DDBJ whole genome shotgun (WGS) entry which is preliminary data.</text>
</comment>
<evidence type="ECO:0000313" key="4">
    <source>
        <dbReference type="EMBL" id="MFI7843986.1"/>
    </source>
</evidence>
<dbReference type="InterPro" id="IPR016032">
    <property type="entry name" value="Sig_transdc_resp-reg_C-effctor"/>
</dbReference>
<dbReference type="PROSITE" id="PS51755">
    <property type="entry name" value="OMPR_PHOB"/>
    <property type="match status" value="1"/>
</dbReference>
<keyword evidence="5" id="KW-1185">Reference proteome</keyword>
<dbReference type="PANTHER" id="PTHR48111:SF2">
    <property type="entry name" value="RESPONSE REGULATOR SAER"/>
    <property type="match status" value="1"/>
</dbReference>
<evidence type="ECO:0000256" key="2">
    <source>
        <dbReference type="PROSITE-ProRule" id="PRU01091"/>
    </source>
</evidence>
<dbReference type="SMART" id="SM00862">
    <property type="entry name" value="Trans_reg_C"/>
    <property type="match status" value="1"/>
</dbReference>
<dbReference type="PANTHER" id="PTHR48111">
    <property type="entry name" value="REGULATOR OF RPOS"/>
    <property type="match status" value="1"/>
</dbReference>
<protein>
    <submittedName>
        <fullName evidence="4">Winged helix-turn-helix domain-containing protein</fullName>
    </submittedName>
</protein>
<evidence type="ECO:0000259" key="3">
    <source>
        <dbReference type="PROSITE" id="PS51755"/>
    </source>
</evidence>
<dbReference type="Proteomes" id="UP001614216">
    <property type="component" value="Unassembled WGS sequence"/>
</dbReference>
<reference evidence="4 5" key="1">
    <citation type="submission" date="2024-08" db="EMBL/GenBank/DDBJ databases">
        <authorList>
            <person name="Vancuren S.J."/>
            <person name="Allen-Vercoe E."/>
        </authorList>
    </citation>
    <scope>NUCLEOTIDE SEQUENCE [LARGE SCALE GENOMIC DNA]</scope>
    <source>
        <strain evidence="4 5">16-6-I_42_FAA</strain>
    </source>
</reference>
<dbReference type="InterPro" id="IPR001867">
    <property type="entry name" value="OmpR/PhoB-type_DNA-bd"/>
</dbReference>
<accession>A0ABW8AUF4</accession>